<evidence type="ECO:0000313" key="2">
    <source>
        <dbReference type="EMBL" id="SBS81691.1"/>
    </source>
</evidence>
<sequence>MDDSTTNYMHMDDQTTDGVLVTDAATDYMPMADATMDDAPMTYAATDYVPTSDGTTVDVHMTDAATDYVPTAEVTTVDVPMTDAATDYVPTSDATTVDVHMTDAATDYVPTAEVTTVDAAMNDAAIENFSADGTATDNLDSVSMYELEKKDTIISSDETRILDQNNTSEDTAKFADADFSSVMDSNEKEVSVTTPEVVYFSEQNNETYMDQSTPVKREEGLYNTIEDNESANLVSKRANLANEPANLPSFVSNESNNDKPTTSGMSNMEVINSKKEQEGSRSSSKAYESSTGKKSSRSYNSKDVEKTFTTPVRNPLVENSDVKKKGLKDIPIKNVSKTPKISSFASDGNKGLGFRIHTGTSNSNNKKGRLNGQKIRYRRWIE</sequence>
<feature type="compositionally biased region" description="Polar residues" evidence="1">
    <location>
        <begin position="280"/>
        <end position="299"/>
    </location>
</feature>
<dbReference type="AlphaFoldDB" id="A0A1A8VM50"/>
<dbReference type="Proteomes" id="UP000078560">
    <property type="component" value="Unassembled WGS sequence"/>
</dbReference>
<organism evidence="2 3">
    <name type="scientific">Plasmodium ovale curtisi</name>
    <dbReference type="NCBI Taxonomy" id="864141"/>
    <lineage>
        <taxon>Eukaryota</taxon>
        <taxon>Sar</taxon>
        <taxon>Alveolata</taxon>
        <taxon>Apicomplexa</taxon>
        <taxon>Aconoidasida</taxon>
        <taxon>Haemosporida</taxon>
        <taxon>Plasmodiidae</taxon>
        <taxon>Plasmodium</taxon>
        <taxon>Plasmodium (Plasmodium)</taxon>
    </lineage>
</organism>
<accession>A0A1A8VM50</accession>
<evidence type="ECO:0000256" key="1">
    <source>
        <dbReference type="SAM" id="MobiDB-lite"/>
    </source>
</evidence>
<feature type="region of interest" description="Disordered" evidence="1">
    <location>
        <begin position="244"/>
        <end position="311"/>
    </location>
</feature>
<name>A0A1A8VM50_PLAOA</name>
<proteinExistence type="predicted"/>
<gene>
    <name evidence="2" type="ORF">POVCU2_0011530</name>
</gene>
<protein>
    <submittedName>
        <fullName evidence="2">Early transcribed membrane protein</fullName>
    </submittedName>
</protein>
<evidence type="ECO:0000313" key="3">
    <source>
        <dbReference type="Proteomes" id="UP000078560"/>
    </source>
</evidence>
<dbReference type="EMBL" id="FLQU01000181">
    <property type="protein sequence ID" value="SBS81691.1"/>
    <property type="molecule type" value="Genomic_DNA"/>
</dbReference>
<reference evidence="3" key="1">
    <citation type="submission" date="2016-05" db="EMBL/GenBank/DDBJ databases">
        <authorList>
            <person name="Naeem Raeece"/>
        </authorList>
    </citation>
    <scope>NUCLEOTIDE SEQUENCE [LARGE SCALE GENOMIC DNA]</scope>
</reference>
<feature type="compositionally biased region" description="Polar residues" evidence="1">
    <location>
        <begin position="249"/>
        <end position="270"/>
    </location>
</feature>